<accession>A0A6J7HSN3</accession>
<dbReference type="Pfam" id="PF07883">
    <property type="entry name" value="Cupin_2"/>
    <property type="match status" value="1"/>
</dbReference>
<sequence length="174" mass="18122">MPHVNLDEVAPEADATDPEGFRALMARVGGTLGATESGASLYVLPPGQSSAPYHYEYAREEWLLVLSGHPTVRTPEGTATRAPMNLVFFPKGPAGAHRVSNDTGDEVRVLMWSTLAVPSATAYPDSGKVAVSTGVAGEDVVVRRSSAVGYWDGEVGAAAEGAPSSRRPDAGAED</sequence>
<dbReference type="InterPro" id="IPR011051">
    <property type="entry name" value="RmlC_Cupin_sf"/>
</dbReference>
<name>A0A6J7HSN3_9ZZZZ</name>
<dbReference type="SUPFAM" id="SSF51182">
    <property type="entry name" value="RmlC-like cupins"/>
    <property type="match status" value="1"/>
</dbReference>
<gene>
    <name evidence="2" type="ORF">UFOPK3564_01921</name>
</gene>
<dbReference type="AlphaFoldDB" id="A0A6J7HSN3"/>
<organism evidence="2">
    <name type="scientific">freshwater metagenome</name>
    <dbReference type="NCBI Taxonomy" id="449393"/>
    <lineage>
        <taxon>unclassified sequences</taxon>
        <taxon>metagenomes</taxon>
        <taxon>ecological metagenomes</taxon>
    </lineage>
</organism>
<dbReference type="Gene3D" id="2.60.120.10">
    <property type="entry name" value="Jelly Rolls"/>
    <property type="match status" value="1"/>
</dbReference>
<proteinExistence type="predicted"/>
<dbReference type="InterPro" id="IPR013096">
    <property type="entry name" value="Cupin_2"/>
</dbReference>
<dbReference type="EMBL" id="CAFBMK010000114">
    <property type="protein sequence ID" value="CAB4922548.1"/>
    <property type="molecule type" value="Genomic_DNA"/>
</dbReference>
<protein>
    <submittedName>
        <fullName evidence="2">Unannotated protein</fullName>
    </submittedName>
</protein>
<feature type="domain" description="Cupin type-2" evidence="1">
    <location>
        <begin position="41"/>
        <end position="112"/>
    </location>
</feature>
<reference evidence="2" key="1">
    <citation type="submission" date="2020-05" db="EMBL/GenBank/DDBJ databases">
        <authorList>
            <person name="Chiriac C."/>
            <person name="Salcher M."/>
            <person name="Ghai R."/>
            <person name="Kavagutti S V."/>
        </authorList>
    </citation>
    <scope>NUCLEOTIDE SEQUENCE</scope>
</reference>
<dbReference type="InterPro" id="IPR014710">
    <property type="entry name" value="RmlC-like_jellyroll"/>
</dbReference>
<evidence type="ECO:0000259" key="1">
    <source>
        <dbReference type="Pfam" id="PF07883"/>
    </source>
</evidence>
<evidence type="ECO:0000313" key="2">
    <source>
        <dbReference type="EMBL" id="CAB4922548.1"/>
    </source>
</evidence>